<name>T0G933_9SPHN</name>
<evidence type="ECO:0000313" key="1">
    <source>
        <dbReference type="EMBL" id="EQB00231.1"/>
    </source>
</evidence>
<sequence>MDRQKMSQIFWFIDLQWSAIHEQNRPIWRASKL</sequence>
<dbReference type="AlphaFoldDB" id="T0G933"/>
<dbReference type="EMBL" id="ATHO01000159">
    <property type="protein sequence ID" value="EQB00231.1"/>
    <property type="molecule type" value="Genomic_DNA"/>
</dbReference>
<dbReference type="Proteomes" id="UP000015525">
    <property type="component" value="Unassembled WGS sequence"/>
</dbReference>
<gene>
    <name evidence="1" type="ORF">L288_18510</name>
</gene>
<accession>T0G933</accession>
<organism evidence="1 2">
    <name type="scientific">Sphingobium quisquiliarum P25</name>
    <dbReference type="NCBI Taxonomy" id="1329909"/>
    <lineage>
        <taxon>Bacteria</taxon>
        <taxon>Pseudomonadati</taxon>
        <taxon>Pseudomonadota</taxon>
        <taxon>Alphaproteobacteria</taxon>
        <taxon>Sphingomonadales</taxon>
        <taxon>Sphingomonadaceae</taxon>
        <taxon>Sphingobium</taxon>
    </lineage>
</organism>
<evidence type="ECO:0000313" key="2">
    <source>
        <dbReference type="Proteomes" id="UP000015525"/>
    </source>
</evidence>
<proteinExistence type="predicted"/>
<comment type="caution">
    <text evidence="1">The sequence shown here is derived from an EMBL/GenBank/DDBJ whole genome shotgun (WGS) entry which is preliminary data.</text>
</comment>
<reference evidence="1 2" key="1">
    <citation type="journal article" date="2013" name="Genome Announc.">
        <title>Draft Genome Sequence of Sphingobium quisquiliarum Strain P25T, a Novel Hexachlorocyclohexane (HCH)-Degrading Bacterium Isolated from an HCH Dumpsite.</title>
        <authorList>
            <person name="Kumar Singh A."/>
            <person name="Sangwan N."/>
            <person name="Sharma A."/>
            <person name="Gupta V."/>
            <person name="Khurana J.P."/>
            <person name="Lal R."/>
        </authorList>
    </citation>
    <scope>NUCLEOTIDE SEQUENCE [LARGE SCALE GENOMIC DNA]</scope>
    <source>
        <strain evidence="1 2">P25</strain>
    </source>
</reference>
<keyword evidence="2" id="KW-1185">Reference proteome</keyword>
<protein>
    <submittedName>
        <fullName evidence="1">Uncharacterized protein</fullName>
    </submittedName>
</protein>